<sequence>MLLMAHVDVKEASKEELWFLDSSCSNHMCGKKELFSRLDESFSTSVITEIWTFKLQWLQNSSAEKNDEWTATISSSFEGVKTAWVFGCISHVHIPDSKRTKLDDKSVRCVLLGVSEDSKAYRLYDPVSQKIIVSRDVKFEEENSWDWNKSREEAIIADLDWGESDKEAVLVDTNRGNIEADHHDNTTENMEGNDSDESNEENPLNPNEGRIRRPPPWMRDYESGGLSEEEDTAYQDLFAASDPVSFGNAMESMKWRKAMDAKIEAIERNDTWELTDLPAEAKKVGVKWVYKTKLNENEKWITRLDTIRVVISLAALKEWTIYQLDVKSAFIHGELSKEVFVKQPPGYEQKGNEQKVYRLKKALNDEIMFAEFKKSMMLEFDMSDLGKMRYFLGIEVMQKSDGIFISQKKYTQEVLERFSMDKCNPVHNPMVHGFKVMKNGDGVRIDSTFYKKIVGSLMYLTATRPDVMFVVSLISRFMDCPTKLHLQAAKRTLRYLKDDRKSTSGYVFMLSLGAVSWSSKEQPVVSLSTTEVEFIAATSCACQAIWLRRIFEGLNHAQHDSTTVYCDNSSAIKLSKNLMMHGRCKHIDICFHFLHELTKDGIVEMDLETKQKISMVNKNCGLCVLDHPILILPSTFASAGSVEVSPGLTLSHPFSSKNACQLSSMPSLFSCNTFKYCFLVYTKYNNWHPISSRHEKVSLLETVGASLRFPSATARDLLPKSSVFSQECLPSAEKPSSISTSRVFMSKDILNVLNNPQEQMSLIDLSN</sequence>
<keyword evidence="1" id="KW-0378">Hydrolase</keyword>
<feature type="domain" description="Retrovirus-related Pol polyprotein from transposon TNT 1-94-like beta-barrel" evidence="4">
    <location>
        <begin position="18"/>
        <end position="46"/>
    </location>
</feature>
<evidence type="ECO:0000256" key="2">
    <source>
        <dbReference type="SAM" id="MobiDB-lite"/>
    </source>
</evidence>
<name>A0A438EMW7_VITVI</name>
<evidence type="ECO:0000256" key="1">
    <source>
        <dbReference type="ARBA" id="ARBA00022750"/>
    </source>
</evidence>
<dbReference type="PANTHER" id="PTHR11439">
    <property type="entry name" value="GAG-POL-RELATED RETROTRANSPOSON"/>
    <property type="match status" value="1"/>
</dbReference>
<evidence type="ECO:0000259" key="5">
    <source>
        <dbReference type="Pfam" id="PF25597"/>
    </source>
</evidence>
<dbReference type="EMBL" id="QGNW01001232">
    <property type="protein sequence ID" value="RVW49083.1"/>
    <property type="molecule type" value="Genomic_DNA"/>
</dbReference>
<dbReference type="Pfam" id="PF22936">
    <property type="entry name" value="Pol_BBD"/>
    <property type="match status" value="1"/>
</dbReference>
<keyword evidence="1" id="KW-0645">Protease</keyword>
<dbReference type="InterPro" id="IPR057670">
    <property type="entry name" value="SH3_retrovirus"/>
</dbReference>
<dbReference type="InterPro" id="IPR013103">
    <property type="entry name" value="RVT_2"/>
</dbReference>
<reference evidence="6 7" key="1">
    <citation type="journal article" date="2018" name="PLoS Genet.">
        <title>Population sequencing reveals clonal diversity and ancestral inbreeding in the grapevine cultivar Chardonnay.</title>
        <authorList>
            <person name="Roach M.J."/>
            <person name="Johnson D.L."/>
            <person name="Bohlmann J."/>
            <person name="van Vuuren H.J."/>
            <person name="Jones S.J."/>
            <person name="Pretorius I.S."/>
            <person name="Schmidt S.A."/>
            <person name="Borneman A.R."/>
        </authorList>
    </citation>
    <scope>NUCLEOTIDE SEQUENCE [LARGE SCALE GENOMIC DNA]</scope>
    <source>
        <strain evidence="7">cv. Chardonnay</strain>
        <tissue evidence="6">Leaf</tissue>
    </source>
</reference>
<gene>
    <name evidence="6" type="primary">POLX_1809</name>
    <name evidence="6" type="ORF">CK203_084402</name>
</gene>
<evidence type="ECO:0000259" key="4">
    <source>
        <dbReference type="Pfam" id="PF22936"/>
    </source>
</evidence>
<dbReference type="InterPro" id="IPR054722">
    <property type="entry name" value="PolX-like_BBD"/>
</dbReference>
<evidence type="ECO:0000313" key="7">
    <source>
        <dbReference type="Proteomes" id="UP000288805"/>
    </source>
</evidence>
<feature type="domain" description="Retroviral polymerase SH3-like" evidence="5">
    <location>
        <begin position="88"/>
        <end position="151"/>
    </location>
</feature>
<feature type="domain" description="Reverse transcriptase Ty1/copia-type" evidence="3">
    <location>
        <begin position="301"/>
        <end position="363"/>
    </location>
</feature>
<dbReference type="PANTHER" id="PTHR11439:SF517">
    <property type="entry name" value="CYSTEINE-RICH RLK (RECEPTOR-LIKE PROTEIN KINASE) 8"/>
    <property type="match status" value="1"/>
</dbReference>
<comment type="caution">
    <text evidence="6">The sequence shown here is derived from an EMBL/GenBank/DDBJ whole genome shotgun (WGS) entry which is preliminary data.</text>
</comment>
<dbReference type="SUPFAM" id="SSF56672">
    <property type="entry name" value="DNA/RNA polymerases"/>
    <property type="match status" value="1"/>
</dbReference>
<dbReference type="InterPro" id="IPR043502">
    <property type="entry name" value="DNA/RNA_pol_sf"/>
</dbReference>
<dbReference type="Proteomes" id="UP000288805">
    <property type="component" value="Unassembled WGS sequence"/>
</dbReference>
<organism evidence="6 7">
    <name type="scientific">Vitis vinifera</name>
    <name type="common">Grape</name>
    <dbReference type="NCBI Taxonomy" id="29760"/>
    <lineage>
        <taxon>Eukaryota</taxon>
        <taxon>Viridiplantae</taxon>
        <taxon>Streptophyta</taxon>
        <taxon>Embryophyta</taxon>
        <taxon>Tracheophyta</taxon>
        <taxon>Spermatophyta</taxon>
        <taxon>Magnoliopsida</taxon>
        <taxon>eudicotyledons</taxon>
        <taxon>Gunneridae</taxon>
        <taxon>Pentapetalae</taxon>
        <taxon>rosids</taxon>
        <taxon>Vitales</taxon>
        <taxon>Vitaceae</taxon>
        <taxon>Viteae</taxon>
        <taxon>Vitis</taxon>
    </lineage>
</organism>
<dbReference type="AlphaFoldDB" id="A0A438EMW7"/>
<proteinExistence type="predicted"/>
<evidence type="ECO:0000259" key="3">
    <source>
        <dbReference type="Pfam" id="PF07727"/>
    </source>
</evidence>
<feature type="domain" description="Reverse transcriptase Ty1/copia-type" evidence="3">
    <location>
        <begin position="366"/>
        <end position="431"/>
    </location>
</feature>
<feature type="region of interest" description="Disordered" evidence="2">
    <location>
        <begin position="175"/>
        <end position="216"/>
    </location>
</feature>
<protein>
    <submittedName>
        <fullName evidence="6">Retrovirus-related Pol polyprotein from transposon TNT 1-94</fullName>
    </submittedName>
</protein>
<dbReference type="GO" id="GO:0004190">
    <property type="term" value="F:aspartic-type endopeptidase activity"/>
    <property type="evidence" value="ECO:0007669"/>
    <property type="project" value="UniProtKB-KW"/>
</dbReference>
<feature type="compositionally biased region" description="Acidic residues" evidence="2">
    <location>
        <begin position="191"/>
        <end position="200"/>
    </location>
</feature>
<dbReference type="Pfam" id="PF07727">
    <property type="entry name" value="RVT_2"/>
    <property type="match status" value="2"/>
</dbReference>
<dbReference type="Pfam" id="PF25597">
    <property type="entry name" value="SH3_retrovirus"/>
    <property type="match status" value="1"/>
</dbReference>
<accession>A0A438EMW7</accession>
<evidence type="ECO:0000313" key="6">
    <source>
        <dbReference type="EMBL" id="RVW49083.1"/>
    </source>
</evidence>
<keyword evidence="1" id="KW-0064">Aspartyl protease</keyword>
<dbReference type="CDD" id="cd09272">
    <property type="entry name" value="RNase_HI_RT_Ty1"/>
    <property type="match status" value="1"/>
</dbReference>